<name>A0AA38WPL1_9ASTR</name>
<gene>
    <name evidence="6" type="ORF">OSB04_005355</name>
</gene>
<evidence type="ECO:0000313" key="6">
    <source>
        <dbReference type="EMBL" id="KAJ9560195.1"/>
    </source>
</evidence>
<dbReference type="PANTHER" id="PTHR13105">
    <property type="entry name" value="MYELOID LEUKEMIA FACTOR"/>
    <property type="match status" value="1"/>
</dbReference>
<dbReference type="EMBL" id="JARYMX010000002">
    <property type="protein sequence ID" value="KAJ9560195.1"/>
    <property type="molecule type" value="Genomic_DNA"/>
</dbReference>
<protein>
    <submittedName>
        <fullName evidence="6">Uncharacterized protein</fullName>
    </submittedName>
</protein>
<comment type="subcellular location">
    <subcellularLocation>
        <location evidence="1">Cytoplasm</location>
    </subcellularLocation>
</comment>
<organism evidence="6 7">
    <name type="scientific">Centaurea solstitialis</name>
    <name type="common">yellow star-thistle</name>
    <dbReference type="NCBI Taxonomy" id="347529"/>
    <lineage>
        <taxon>Eukaryota</taxon>
        <taxon>Viridiplantae</taxon>
        <taxon>Streptophyta</taxon>
        <taxon>Embryophyta</taxon>
        <taxon>Tracheophyta</taxon>
        <taxon>Spermatophyta</taxon>
        <taxon>Magnoliopsida</taxon>
        <taxon>eudicotyledons</taxon>
        <taxon>Gunneridae</taxon>
        <taxon>Pentapetalae</taxon>
        <taxon>asterids</taxon>
        <taxon>campanulids</taxon>
        <taxon>Asterales</taxon>
        <taxon>Asteraceae</taxon>
        <taxon>Carduoideae</taxon>
        <taxon>Cardueae</taxon>
        <taxon>Centaureinae</taxon>
        <taxon>Centaurea</taxon>
    </lineage>
</organism>
<evidence type="ECO:0000313" key="7">
    <source>
        <dbReference type="Proteomes" id="UP001172457"/>
    </source>
</evidence>
<comment type="similarity">
    <text evidence="2">Belongs to the MLF family.</text>
</comment>
<keyword evidence="3" id="KW-0963">Cytoplasm</keyword>
<feature type="region of interest" description="Disordered" evidence="5">
    <location>
        <begin position="92"/>
        <end position="118"/>
    </location>
</feature>
<evidence type="ECO:0000256" key="2">
    <source>
        <dbReference type="ARBA" id="ARBA00008332"/>
    </source>
</evidence>
<sequence>MLVKGHTLTKKRDPYGKEDSLQILHNLNEDELDGFEETWKVNADKHIPGWNDGFKSLENSGPNLYGHLPLGWNNDGGWDGWTLPWGTVGTMVTAGEPSSGGSSTSTGNVKKVRQVDIM</sequence>
<reference evidence="6" key="1">
    <citation type="submission" date="2023-03" db="EMBL/GenBank/DDBJ databases">
        <title>Chromosome-scale reference genome and RAD-based genetic map of yellow starthistle (Centaurea solstitialis) reveal putative structural variation and QTLs associated with invader traits.</title>
        <authorList>
            <person name="Reatini B."/>
            <person name="Cang F.A."/>
            <person name="Jiang Q."/>
            <person name="Mckibben M.T.W."/>
            <person name="Barker M.S."/>
            <person name="Rieseberg L.H."/>
            <person name="Dlugosch K.M."/>
        </authorList>
    </citation>
    <scope>NUCLEOTIDE SEQUENCE</scope>
    <source>
        <strain evidence="6">CAN-66</strain>
        <tissue evidence="6">Leaf</tissue>
    </source>
</reference>
<proteinExistence type="inferred from homology"/>
<evidence type="ECO:0000256" key="5">
    <source>
        <dbReference type="SAM" id="MobiDB-lite"/>
    </source>
</evidence>
<accession>A0AA38WPL1</accession>
<dbReference type="GO" id="GO:0005737">
    <property type="term" value="C:cytoplasm"/>
    <property type="evidence" value="ECO:0007669"/>
    <property type="project" value="UniProtKB-SubCell"/>
</dbReference>
<keyword evidence="7" id="KW-1185">Reference proteome</keyword>
<evidence type="ECO:0000256" key="3">
    <source>
        <dbReference type="ARBA" id="ARBA00022490"/>
    </source>
</evidence>
<comment type="caution">
    <text evidence="6">The sequence shown here is derived from an EMBL/GenBank/DDBJ whole genome shotgun (WGS) entry which is preliminary data.</text>
</comment>
<evidence type="ECO:0000256" key="1">
    <source>
        <dbReference type="ARBA" id="ARBA00004496"/>
    </source>
</evidence>
<dbReference type="AlphaFoldDB" id="A0AA38WPL1"/>
<dbReference type="InterPro" id="IPR019376">
    <property type="entry name" value="Myeloid_leukemia_factor"/>
</dbReference>
<dbReference type="Proteomes" id="UP001172457">
    <property type="component" value="Chromosome 2"/>
</dbReference>
<evidence type="ECO:0000256" key="4">
    <source>
        <dbReference type="ARBA" id="ARBA00022553"/>
    </source>
</evidence>
<keyword evidence="4" id="KW-0597">Phosphoprotein</keyword>